<dbReference type="RefSeq" id="WP_015218444.1">
    <property type="nucleotide sequence ID" value="NZ_WMIA01000002.1"/>
</dbReference>
<sequence>MLISRSPVRISFFGGGTDYPEYFLRHGGAVLATAIDKFCYLTASPFPSQLFDYKIRLSYRQVELVKNVEQIQHNVYRECLKFCGLEGDIELHNVADLPAFTGLGSSSTFTVALLQALHSFKGEFVRPLDLAYEAIYVERQLLKDKVGCQDQLMAAVGGFNLVEFRTETDILVHKVPISPQRLAEFEKHLFIVFTGIKRRAAQVVAHQLEKVVDNTDTLKMMRLMVDEGWDILTSNKPFSAFGELLHKAWMAKRSLASAISNPQIDEIYSLGIDAGAWGGKLLGAGAGGFILFFAPPEVHPALKSVFGDRQVLDIKVNAPGSEIIFSS</sequence>
<dbReference type="InterPro" id="IPR020568">
    <property type="entry name" value="Ribosomal_Su5_D2-typ_SF"/>
</dbReference>
<comment type="caution">
    <text evidence="8">The sequence shown here is derived from an EMBL/GenBank/DDBJ whole genome shotgun (WGS) entry which is preliminary data.</text>
</comment>
<dbReference type="Pfam" id="PF00288">
    <property type="entry name" value="GHMP_kinases_N"/>
    <property type="match status" value="1"/>
</dbReference>
<dbReference type="InterPro" id="IPR014606">
    <property type="entry name" value="Heptose_7-P_kinase"/>
</dbReference>
<evidence type="ECO:0000256" key="5">
    <source>
        <dbReference type="ARBA" id="ARBA00038121"/>
    </source>
</evidence>
<evidence type="ECO:0000256" key="4">
    <source>
        <dbReference type="ARBA" id="ARBA00022840"/>
    </source>
</evidence>
<evidence type="ECO:0000259" key="7">
    <source>
        <dbReference type="Pfam" id="PF08544"/>
    </source>
</evidence>
<feature type="domain" description="GHMP kinase C-terminal" evidence="7">
    <location>
        <begin position="238"/>
        <end position="298"/>
    </location>
</feature>
<dbReference type="InterPro" id="IPR052203">
    <property type="entry name" value="GHMP_Kinase-Related"/>
</dbReference>
<name>A0A844GQ08_9CHRO</name>
<evidence type="ECO:0000256" key="3">
    <source>
        <dbReference type="ARBA" id="ARBA00022777"/>
    </source>
</evidence>
<reference evidence="8 9" key="1">
    <citation type="submission" date="2019-11" db="EMBL/GenBank/DDBJ databases">
        <title>Isolation of a new High Light Tolerant Cyanobacteria.</title>
        <authorList>
            <person name="Dobson Z."/>
            <person name="Vaughn N."/>
            <person name="Vaughn M."/>
            <person name="Fromme P."/>
            <person name="Mazor Y."/>
        </authorList>
    </citation>
    <scope>NUCLEOTIDE SEQUENCE [LARGE SCALE GENOMIC DNA]</scope>
    <source>
        <strain evidence="8 9">0216</strain>
    </source>
</reference>
<evidence type="ECO:0000313" key="8">
    <source>
        <dbReference type="EMBL" id="MTF37980.1"/>
    </source>
</evidence>
<dbReference type="EMBL" id="WMIA01000002">
    <property type="protein sequence ID" value="MTF37980.1"/>
    <property type="molecule type" value="Genomic_DNA"/>
</dbReference>
<dbReference type="Proteomes" id="UP000437131">
    <property type="component" value="Unassembled WGS sequence"/>
</dbReference>
<dbReference type="GO" id="GO:0005524">
    <property type="term" value="F:ATP binding"/>
    <property type="evidence" value="ECO:0007669"/>
    <property type="project" value="UniProtKB-KW"/>
</dbReference>
<dbReference type="SUPFAM" id="SSF54211">
    <property type="entry name" value="Ribosomal protein S5 domain 2-like"/>
    <property type="match status" value="1"/>
</dbReference>
<protein>
    <submittedName>
        <fullName evidence="8">GHMP kinase</fullName>
    </submittedName>
</protein>
<dbReference type="Pfam" id="PF08544">
    <property type="entry name" value="GHMP_kinases_C"/>
    <property type="match status" value="1"/>
</dbReference>
<dbReference type="Gene3D" id="3.30.230.120">
    <property type="match status" value="1"/>
</dbReference>
<dbReference type="InterPro" id="IPR013750">
    <property type="entry name" value="GHMP_kinase_C_dom"/>
</dbReference>
<evidence type="ECO:0000259" key="6">
    <source>
        <dbReference type="Pfam" id="PF00288"/>
    </source>
</evidence>
<feature type="domain" description="GHMP kinase N-terminal" evidence="6">
    <location>
        <begin position="83"/>
        <end position="158"/>
    </location>
</feature>
<dbReference type="GO" id="GO:0042352">
    <property type="term" value="P:GDP-L-fucose salvage"/>
    <property type="evidence" value="ECO:0007669"/>
    <property type="project" value="TreeGrafter"/>
</dbReference>
<keyword evidence="4" id="KW-0067">ATP-binding</keyword>
<keyword evidence="1" id="KW-0808">Transferase</keyword>
<dbReference type="SUPFAM" id="SSF55060">
    <property type="entry name" value="GHMP Kinase, C-terminal domain"/>
    <property type="match status" value="1"/>
</dbReference>
<keyword evidence="3 8" id="KW-0418">Kinase</keyword>
<dbReference type="PANTHER" id="PTHR32463">
    <property type="entry name" value="L-FUCOSE KINASE"/>
    <property type="match status" value="1"/>
</dbReference>
<dbReference type="PRINTS" id="PR00960">
    <property type="entry name" value="LMBPPROTEIN"/>
</dbReference>
<comment type="similarity">
    <text evidence="5">Belongs to the GHMP kinase family.</text>
</comment>
<dbReference type="InterPro" id="IPR001174">
    <property type="entry name" value="HddA/FKP"/>
</dbReference>
<dbReference type="InterPro" id="IPR036554">
    <property type="entry name" value="GHMP_kinase_C_sf"/>
</dbReference>
<evidence type="ECO:0000256" key="2">
    <source>
        <dbReference type="ARBA" id="ARBA00022741"/>
    </source>
</evidence>
<gene>
    <name evidence="8" type="ORF">GGC33_03460</name>
</gene>
<evidence type="ECO:0000256" key="1">
    <source>
        <dbReference type="ARBA" id="ARBA00022679"/>
    </source>
</evidence>
<proteinExistence type="inferred from homology"/>
<dbReference type="AlphaFoldDB" id="A0A844GQ08"/>
<keyword evidence="2" id="KW-0547">Nucleotide-binding</keyword>
<accession>A0A844GQ08</accession>
<evidence type="ECO:0000313" key="9">
    <source>
        <dbReference type="Proteomes" id="UP000437131"/>
    </source>
</evidence>
<organism evidence="8 9">
    <name type="scientific">Cyanobacterium aponinum 0216</name>
    <dbReference type="NCBI Taxonomy" id="2676140"/>
    <lineage>
        <taxon>Bacteria</taxon>
        <taxon>Bacillati</taxon>
        <taxon>Cyanobacteriota</taxon>
        <taxon>Cyanophyceae</taxon>
        <taxon>Oscillatoriophycideae</taxon>
        <taxon>Chroococcales</taxon>
        <taxon>Geminocystaceae</taxon>
        <taxon>Cyanobacterium</taxon>
    </lineage>
</organism>
<dbReference type="GO" id="GO:0050201">
    <property type="term" value="F:fucokinase activity"/>
    <property type="evidence" value="ECO:0007669"/>
    <property type="project" value="TreeGrafter"/>
</dbReference>
<dbReference type="PANTHER" id="PTHR32463:SF0">
    <property type="entry name" value="L-FUCOSE KINASE"/>
    <property type="match status" value="1"/>
</dbReference>
<dbReference type="InterPro" id="IPR006204">
    <property type="entry name" value="GHMP_kinase_N_dom"/>
</dbReference>
<dbReference type="PIRSF" id="PIRSF036406">
    <property type="entry name" value="Hept_kin"/>
    <property type="match status" value="1"/>
</dbReference>